<dbReference type="Proteomes" id="UP001375743">
    <property type="component" value="Unassembled WGS sequence"/>
</dbReference>
<comment type="caution">
    <text evidence="4">The sequence shown here is derived from an EMBL/GenBank/DDBJ whole genome shotgun (WGS) entry which is preliminary data.</text>
</comment>
<organism evidence="4 5">
    <name type="scientific">Benzoatithermus flavus</name>
    <dbReference type="NCBI Taxonomy" id="3108223"/>
    <lineage>
        <taxon>Bacteria</taxon>
        <taxon>Pseudomonadati</taxon>
        <taxon>Pseudomonadota</taxon>
        <taxon>Alphaproteobacteria</taxon>
        <taxon>Geminicoccales</taxon>
        <taxon>Geminicoccaceae</taxon>
        <taxon>Benzoatithermus</taxon>
    </lineage>
</organism>
<protein>
    <submittedName>
        <fullName evidence="4">Sulfotransferase domain-containing protein</fullName>
        <ecNumber evidence="4">2.8.2.-</ecNumber>
    </submittedName>
</protein>
<dbReference type="RefSeq" id="WP_418159394.1">
    <property type="nucleotide sequence ID" value="NZ_JBBLZC010000008.1"/>
</dbReference>
<proteinExistence type="inferred from homology"/>
<comment type="similarity">
    <text evidence="1">Belongs to the sulfotransferase 1 family.</text>
</comment>
<dbReference type="GO" id="GO:0016740">
    <property type="term" value="F:transferase activity"/>
    <property type="evidence" value="ECO:0007669"/>
    <property type="project" value="UniProtKB-KW"/>
</dbReference>
<dbReference type="Pfam" id="PF00685">
    <property type="entry name" value="Sulfotransfer_1"/>
    <property type="match status" value="1"/>
</dbReference>
<gene>
    <name evidence="4" type="ORF">U1T56_10315</name>
</gene>
<sequence length="319" mass="36804">MSGISPRWPQKTRELHNHHFDSTIWNDFVFRDDDIVIGTYAKSGTTWTQQIVAQLLFQGAEDLPVAEMSPWLDLRVPPKAVKLEAAAAQTHRRFFKTHLPVDALVYSPKAKYLYIARDGRDVVWSLYNHHANANELWYRLLNDTPGRIGPPIGKPPASIRQYFLEWLEGDGYPFWSFWENIRSWWEIRGLPNLLLLHFAELKADLPGQIRRIAAFLEIPIDERRWPAILEHCSFEHMKAHGSKSVPLGGACWDGGAQTFVHKGTNGRWHDVLTEDDCRRYEAMVRQRLGEACAHWLATGERLDRDASTTHWKRDAMAAC</sequence>
<keyword evidence="2 4" id="KW-0808">Transferase</keyword>
<evidence type="ECO:0000259" key="3">
    <source>
        <dbReference type="Pfam" id="PF00685"/>
    </source>
</evidence>
<feature type="domain" description="Sulfotransferase" evidence="3">
    <location>
        <begin position="32"/>
        <end position="289"/>
    </location>
</feature>
<name>A0ABU8XR67_9PROT</name>
<accession>A0ABU8XR67</accession>
<evidence type="ECO:0000256" key="2">
    <source>
        <dbReference type="ARBA" id="ARBA00022679"/>
    </source>
</evidence>
<dbReference type="InterPro" id="IPR000863">
    <property type="entry name" value="Sulfotransferase_dom"/>
</dbReference>
<evidence type="ECO:0000313" key="5">
    <source>
        <dbReference type="Proteomes" id="UP001375743"/>
    </source>
</evidence>
<keyword evidence="5" id="KW-1185">Reference proteome</keyword>
<dbReference type="EMBL" id="JBBLZC010000008">
    <property type="protein sequence ID" value="MEK0083546.1"/>
    <property type="molecule type" value="Genomic_DNA"/>
</dbReference>
<dbReference type="Gene3D" id="3.40.50.300">
    <property type="entry name" value="P-loop containing nucleotide triphosphate hydrolases"/>
    <property type="match status" value="1"/>
</dbReference>
<evidence type="ECO:0000256" key="1">
    <source>
        <dbReference type="ARBA" id="ARBA00005771"/>
    </source>
</evidence>
<dbReference type="EC" id="2.8.2.-" evidence="4"/>
<reference evidence="4 5" key="1">
    <citation type="submission" date="2024-01" db="EMBL/GenBank/DDBJ databases">
        <title>Multi-omics insights into the function and evolution of sodium benzoate biodegradation pathways in Benzoatithermus flavus gen. nov., sp. nov. from hot spring.</title>
        <authorList>
            <person name="Hu C.-J."/>
            <person name="Li W.-J."/>
        </authorList>
    </citation>
    <scope>NUCLEOTIDE SEQUENCE [LARGE SCALE GENOMIC DNA]</scope>
    <source>
        <strain evidence="4 5">SYSU G07066</strain>
    </source>
</reference>
<dbReference type="SUPFAM" id="SSF52540">
    <property type="entry name" value="P-loop containing nucleoside triphosphate hydrolases"/>
    <property type="match status" value="1"/>
</dbReference>
<evidence type="ECO:0000313" key="4">
    <source>
        <dbReference type="EMBL" id="MEK0083546.1"/>
    </source>
</evidence>
<dbReference type="PANTHER" id="PTHR11783">
    <property type="entry name" value="SULFOTRANSFERASE SULT"/>
    <property type="match status" value="1"/>
</dbReference>
<dbReference type="InterPro" id="IPR027417">
    <property type="entry name" value="P-loop_NTPase"/>
</dbReference>